<protein>
    <submittedName>
        <fullName evidence="4">FAD-binding protein</fullName>
    </submittedName>
</protein>
<dbReference type="InterPro" id="IPR051691">
    <property type="entry name" value="Metab_Enz_Cyan_OpOx_G3PDH"/>
</dbReference>
<dbReference type="PRINTS" id="PR00469">
    <property type="entry name" value="PNDRDTASEII"/>
</dbReference>
<keyword evidence="1" id="KW-0560">Oxidoreductase</keyword>
<dbReference type="InterPro" id="IPR023753">
    <property type="entry name" value="FAD/NAD-binding_dom"/>
</dbReference>
<proteinExistence type="predicted"/>
<comment type="caution">
    <text evidence="4">The sequence shown here is derived from an EMBL/GenBank/DDBJ whole genome shotgun (WGS) entry which is preliminary data.</text>
</comment>
<dbReference type="CDD" id="cd19946">
    <property type="entry name" value="GlpA-like_Fer2_BFD-like"/>
    <property type="match status" value="1"/>
</dbReference>
<dbReference type="Proteomes" id="UP000295217">
    <property type="component" value="Unassembled WGS sequence"/>
</dbReference>
<dbReference type="PRINTS" id="PR00368">
    <property type="entry name" value="FADPNR"/>
</dbReference>
<dbReference type="PANTHER" id="PTHR42949:SF3">
    <property type="entry name" value="ANAEROBIC GLYCEROL-3-PHOSPHATE DEHYDROGENASE SUBUNIT B"/>
    <property type="match status" value="1"/>
</dbReference>
<dbReference type="GO" id="GO:0016491">
    <property type="term" value="F:oxidoreductase activity"/>
    <property type="evidence" value="ECO:0007669"/>
    <property type="project" value="UniProtKB-KW"/>
</dbReference>
<dbReference type="Gene3D" id="3.50.50.60">
    <property type="entry name" value="FAD/NAD(P)-binding domain"/>
    <property type="match status" value="2"/>
</dbReference>
<evidence type="ECO:0000313" key="4">
    <source>
        <dbReference type="EMBL" id="TDD73113.1"/>
    </source>
</evidence>
<feature type="domain" description="FAD/NAD(P)-binding" evidence="3">
    <location>
        <begin position="6"/>
        <end position="324"/>
    </location>
</feature>
<accession>A0A4R5AKD4</accession>
<evidence type="ECO:0000313" key="5">
    <source>
        <dbReference type="Proteomes" id="UP000295217"/>
    </source>
</evidence>
<dbReference type="SUPFAM" id="SSF51905">
    <property type="entry name" value="FAD/NAD(P)-binding domain"/>
    <property type="match status" value="1"/>
</dbReference>
<dbReference type="Pfam" id="PF04324">
    <property type="entry name" value="Fer2_BFD"/>
    <property type="match status" value="1"/>
</dbReference>
<dbReference type="Pfam" id="PF07992">
    <property type="entry name" value="Pyr_redox_2"/>
    <property type="match status" value="1"/>
</dbReference>
<dbReference type="PIRSF" id="PIRSF037495">
    <property type="entry name" value="Opine_OX_OoxA/HcnB"/>
    <property type="match status" value="1"/>
</dbReference>
<dbReference type="AlphaFoldDB" id="A0A4R5AKD4"/>
<gene>
    <name evidence="4" type="ORF">E1262_01110</name>
</gene>
<dbReference type="InterPro" id="IPR041854">
    <property type="entry name" value="BFD-like_2Fe2S-bd_dom_sf"/>
</dbReference>
<evidence type="ECO:0000256" key="1">
    <source>
        <dbReference type="ARBA" id="ARBA00023002"/>
    </source>
</evidence>
<dbReference type="Gene3D" id="1.10.10.1100">
    <property type="entry name" value="BFD-like [2Fe-2S]-binding domain"/>
    <property type="match status" value="1"/>
</dbReference>
<dbReference type="InterPro" id="IPR036188">
    <property type="entry name" value="FAD/NAD-bd_sf"/>
</dbReference>
<dbReference type="EMBL" id="SMLB01000001">
    <property type="protein sequence ID" value="TDD73113.1"/>
    <property type="molecule type" value="Genomic_DNA"/>
</dbReference>
<reference evidence="4 5" key="1">
    <citation type="submission" date="2019-02" db="EMBL/GenBank/DDBJ databases">
        <title>Draft genome sequences of novel Actinobacteria.</title>
        <authorList>
            <person name="Sahin N."/>
            <person name="Ay H."/>
            <person name="Saygin H."/>
        </authorList>
    </citation>
    <scope>NUCLEOTIDE SEQUENCE [LARGE SCALE GENOMIC DNA]</scope>
    <source>
        <strain evidence="4 5">8K307</strain>
    </source>
</reference>
<dbReference type="RefSeq" id="WP_132101183.1">
    <property type="nucleotide sequence ID" value="NZ_SMLB01000001.1"/>
</dbReference>
<dbReference type="InterPro" id="IPR017224">
    <property type="entry name" value="Opine_Oxase_asu/HCN_bsu"/>
</dbReference>
<keyword evidence="5" id="KW-1185">Reference proteome</keyword>
<organism evidence="4 5">
    <name type="scientific">Jiangella aurantiaca</name>
    <dbReference type="NCBI Taxonomy" id="2530373"/>
    <lineage>
        <taxon>Bacteria</taxon>
        <taxon>Bacillati</taxon>
        <taxon>Actinomycetota</taxon>
        <taxon>Actinomycetes</taxon>
        <taxon>Jiangellales</taxon>
        <taxon>Jiangellaceae</taxon>
        <taxon>Jiangella</taxon>
    </lineage>
</organism>
<evidence type="ECO:0000259" key="2">
    <source>
        <dbReference type="Pfam" id="PF04324"/>
    </source>
</evidence>
<dbReference type="InterPro" id="IPR007419">
    <property type="entry name" value="BFD-like_2Fe2S-bd_dom"/>
</dbReference>
<evidence type="ECO:0000259" key="3">
    <source>
        <dbReference type="Pfam" id="PF07992"/>
    </source>
</evidence>
<feature type="domain" description="BFD-like [2Fe-2S]-binding" evidence="2">
    <location>
        <begin position="380"/>
        <end position="426"/>
    </location>
</feature>
<sequence length="472" mass="48315">MATSPYDVAVVGAGPAGLAAAAAALAGGARVALIDAGRQPGGQYWRHRPGDLGAVADLHHDLRTFRSLVDGAAHAVKYFGHHVWTVSGSAADGFAVRSVAGDAEEEVGARSLVLAPGAYDRQVPFRSWDLPGVYTAGGAQALLKGNEVLVGRRVVVGGTGPFLLPVAAGLAARGARVVGVYEANRPAGWARHAGAVARVAAKLTEGAGYAAALARHRVPFHTRRAVVAAHGDDVVGAVTVARLDREWRVVPGSERVVECDAVAVGWGFTPQLELPLALGVATRVDADGSLVVEVDEHQRTSVPGVYVAGEACGVGGAPLAVAEGEIAGTAAAATATGTALAPVPARLRRRRRALRRFAAAMHAVHPVRDGWQTWLGDDTLVCRCEEVTAGEVRAAVDELGATDARTAKLLSRAGMGWCQGRVCGYATACLTASAPGSAPVSALDLQGVSERPIAAPISLGRLAGDAGHNGQQ</sequence>
<dbReference type="PANTHER" id="PTHR42949">
    <property type="entry name" value="ANAEROBIC GLYCEROL-3-PHOSPHATE DEHYDROGENASE SUBUNIT B"/>
    <property type="match status" value="1"/>
</dbReference>
<dbReference type="OrthoDB" id="9801699at2"/>
<name>A0A4R5AKD4_9ACTN</name>